<keyword evidence="2" id="KW-1185">Reference proteome</keyword>
<organism evidence="1 2">
    <name type="scientific">Nocardioides kribbensis</name>
    <dbReference type="NCBI Taxonomy" id="305517"/>
    <lineage>
        <taxon>Bacteria</taxon>
        <taxon>Bacillati</taxon>
        <taxon>Actinomycetota</taxon>
        <taxon>Actinomycetes</taxon>
        <taxon>Propionibacteriales</taxon>
        <taxon>Nocardioidaceae</taxon>
        <taxon>Nocardioides</taxon>
    </lineage>
</organism>
<dbReference type="EMBL" id="JBEGDP010000023">
    <property type="protein sequence ID" value="MEQ7848885.1"/>
    <property type="molecule type" value="Genomic_DNA"/>
</dbReference>
<protein>
    <submittedName>
        <fullName evidence="1">Uncharacterized protein</fullName>
    </submittedName>
</protein>
<comment type="caution">
    <text evidence="1">The sequence shown here is derived from an EMBL/GenBank/DDBJ whole genome shotgun (WGS) entry which is preliminary data.</text>
</comment>
<dbReference type="RefSeq" id="WP_349805303.1">
    <property type="nucleotide sequence ID" value="NZ_JBEGDP010000023.1"/>
</dbReference>
<accession>A0ABV1P2B3</accession>
<dbReference type="Proteomes" id="UP001482520">
    <property type="component" value="Unassembled WGS sequence"/>
</dbReference>
<evidence type="ECO:0000313" key="2">
    <source>
        <dbReference type="Proteomes" id="UP001482520"/>
    </source>
</evidence>
<proteinExistence type="predicted"/>
<sequence>MGGATGLPRFEVAARLRPVDLVSPGSVLVDDAAPGPASAHPTPHPAPYAAAEVELLASGTAPGRDAPVRLALASGDDELGALWDPATGEVSLELRVGSTTSRHLSRRHGRPEQRPVRLGLTLTGVHLAVHTHDGRAWTTRARVDLGAERAADRGGAGRVDTRDERWLAALVTTRSGPVARVRAGGFGQLGLRDLRLVTRADGSAYRPGGDLLLTATSAGPGFFDTAHTSVWSLDPVTLSLTHRSDLFFRRPDRPGAFGDHATHLVRDGEHWLVATSTWGDFDRRRDDASVAVTLARPGGDVDLLAGRHLLDTEPLPLPVDGLRAAGVRSVGVWDPHLVRDGDDWLVGFVSARRFFDFHPALATGPALDALTLRAVSARRRATEGTTLLRVDGAWRVLVSDGRDGRRGQRQQHAVLDLDLAEVGVLDAPYPTNIPWPTLVDLGEEGWLMVAFDGTPYAGPLPGYGTHGRVVVARSVAGT</sequence>
<gene>
    <name evidence="1" type="ORF">V6R90_16515</name>
</gene>
<name>A0ABV1P2B3_9ACTN</name>
<evidence type="ECO:0000313" key="1">
    <source>
        <dbReference type="EMBL" id="MEQ7848885.1"/>
    </source>
</evidence>
<reference evidence="1 2" key="1">
    <citation type="submission" date="2024-02" db="EMBL/GenBank/DDBJ databases">
        <title>Full genome sequence of Nocardioides kribbensis.</title>
        <authorList>
            <person name="Poletto B.L."/>
            <person name="Silva G."/>
            <person name="Galante D."/>
            <person name="Campos K.R."/>
            <person name="Santos M.B.N."/>
            <person name="Sacchi C.T."/>
        </authorList>
    </citation>
    <scope>NUCLEOTIDE SEQUENCE [LARGE SCALE GENOMIC DNA]</scope>
    <source>
        <strain evidence="1 2">O4R</strain>
    </source>
</reference>